<reference evidence="1" key="1">
    <citation type="submission" date="2020-08" db="EMBL/GenBank/DDBJ databases">
        <title>Multicomponent nature underlies the extraordinary mechanical properties of spider dragline silk.</title>
        <authorList>
            <person name="Kono N."/>
            <person name="Nakamura H."/>
            <person name="Mori M."/>
            <person name="Yoshida Y."/>
            <person name="Ohtoshi R."/>
            <person name="Malay A.D."/>
            <person name="Moran D.A.P."/>
            <person name="Tomita M."/>
            <person name="Numata K."/>
            <person name="Arakawa K."/>
        </authorList>
    </citation>
    <scope>NUCLEOTIDE SEQUENCE</scope>
</reference>
<keyword evidence="2" id="KW-1185">Reference proteome</keyword>
<name>A0A8X6YAG0_9ARAC</name>
<accession>A0A8X6YAG0</accession>
<proteinExistence type="predicted"/>
<organism evidence="1 2">
    <name type="scientific">Trichonephila inaurata madagascariensis</name>
    <dbReference type="NCBI Taxonomy" id="2747483"/>
    <lineage>
        <taxon>Eukaryota</taxon>
        <taxon>Metazoa</taxon>
        <taxon>Ecdysozoa</taxon>
        <taxon>Arthropoda</taxon>
        <taxon>Chelicerata</taxon>
        <taxon>Arachnida</taxon>
        <taxon>Araneae</taxon>
        <taxon>Araneomorphae</taxon>
        <taxon>Entelegynae</taxon>
        <taxon>Araneoidea</taxon>
        <taxon>Nephilidae</taxon>
        <taxon>Trichonephila</taxon>
        <taxon>Trichonephila inaurata</taxon>
    </lineage>
</organism>
<sequence length="98" mass="11547">MKVALTFVNNTKKSTRQASRELGSLRTSIQHLMHQLHLKPYYTRLLHGLLWDDPDHRLQFCEIMRNLLTEQPDQLLKIAWIDEACFKLSGHVNRHNSV</sequence>
<evidence type="ECO:0000313" key="2">
    <source>
        <dbReference type="Proteomes" id="UP000886998"/>
    </source>
</evidence>
<dbReference type="EMBL" id="BMAV01016769">
    <property type="protein sequence ID" value="GFY67824.1"/>
    <property type="molecule type" value="Genomic_DNA"/>
</dbReference>
<dbReference type="AlphaFoldDB" id="A0A8X6YAG0"/>
<evidence type="ECO:0000313" key="1">
    <source>
        <dbReference type="EMBL" id="GFY67824.1"/>
    </source>
</evidence>
<dbReference type="PANTHER" id="PTHR47326">
    <property type="entry name" value="TRANSPOSABLE ELEMENT TC3 TRANSPOSASE-LIKE PROTEIN"/>
    <property type="match status" value="1"/>
</dbReference>
<protein>
    <submittedName>
        <fullName evidence="1">DUF4817 domain-containing protein</fullName>
    </submittedName>
</protein>
<dbReference type="Proteomes" id="UP000886998">
    <property type="component" value="Unassembled WGS sequence"/>
</dbReference>
<dbReference type="OrthoDB" id="9971063at2759"/>
<comment type="caution">
    <text evidence="1">The sequence shown here is derived from an EMBL/GenBank/DDBJ whole genome shotgun (WGS) entry which is preliminary data.</text>
</comment>
<dbReference type="PANTHER" id="PTHR47326:SF1">
    <property type="entry name" value="HTH PSQ-TYPE DOMAIN-CONTAINING PROTEIN"/>
    <property type="match status" value="1"/>
</dbReference>
<gene>
    <name evidence="1" type="primary">g.57626</name>
    <name evidence="1" type="ORF">TNIN_241561</name>
</gene>